<evidence type="ECO:0000313" key="3">
    <source>
        <dbReference type="EMBL" id="NNU80853.1"/>
    </source>
</evidence>
<feature type="chain" id="PRO_5032421436" evidence="1">
    <location>
        <begin position="28"/>
        <end position="223"/>
    </location>
</feature>
<evidence type="ECO:0000313" key="4">
    <source>
        <dbReference type="Proteomes" id="UP000572377"/>
    </source>
</evidence>
<dbReference type="RefSeq" id="WP_171325043.1">
    <property type="nucleotide sequence ID" value="NZ_JABFBC010000001.1"/>
</dbReference>
<proteinExistence type="predicted"/>
<keyword evidence="4" id="KW-1185">Reference proteome</keyword>
<dbReference type="Proteomes" id="UP000572377">
    <property type="component" value="Unassembled WGS sequence"/>
</dbReference>
<protein>
    <submittedName>
        <fullName evidence="3">Rhodanese-like domain-containing protein</fullName>
    </submittedName>
</protein>
<gene>
    <name evidence="3" type="ORF">HMH01_10425</name>
</gene>
<dbReference type="SMART" id="SM00450">
    <property type="entry name" value="RHOD"/>
    <property type="match status" value="1"/>
</dbReference>
<dbReference type="Pfam" id="PF00581">
    <property type="entry name" value="Rhodanese"/>
    <property type="match status" value="1"/>
</dbReference>
<dbReference type="CDD" id="cd00158">
    <property type="entry name" value="RHOD"/>
    <property type="match status" value="1"/>
</dbReference>
<comment type="caution">
    <text evidence="3">The sequence shown here is derived from an EMBL/GenBank/DDBJ whole genome shotgun (WGS) entry which is preliminary data.</text>
</comment>
<evidence type="ECO:0000256" key="1">
    <source>
        <dbReference type="SAM" id="SignalP"/>
    </source>
</evidence>
<reference evidence="3 4" key="1">
    <citation type="submission" date="2020-05" db="EMBL/GenBank/DDBJ databases">
        <title>Gimesia benthica sp. nov., a novel planctomycete isolated from a deep-sea water sample of the Northwest Indian Ocean.</title>
        <authorList>
            <person name="Wang J."/>
            <person name="Ruan C."/>
            <person name="Song L."/>
            <person name="Zhu Y."/>
            <person name="Li A."/>
            <person name="Zheng X."/>
            <person name="Wang L."/>
            <person name="Lu Z."/>
            <person name="Huang Y."/>
            <person name="Du W."/>
            <person name="Zhou Y."/>
            <person name="Huang L."/>
            <person name="Dai X."/>
        </authorList>
    </citation>
    <scope>NUCLEOTIDE SEQUENCE [LARGE SCALE GENOMIC DNA]</scope>
    <source>
        <strain evidence="3 4">YYQ-30</strain>
    </source>
</reference>
<dbReference type="AlphaFoldDB" id="A0A849L3M6"/>
<feature type="signal peptide" evidence="1">
    <location>
        <begin position="1"/>
        <end position="27"/>
    </location>
</feature>
<feature type="domain" description="Rhodanese" evidence="2">
    <location>
        <begin position="102"/>
        <end position="216"/>
    </location>
</feature>
<organism evidence="3 4">
    <name type="scientific">Halovulum dunhuangense</name>
    <dbReference type="NCBI Taxonomy" id="1505036"/>
    <lineage>
        <taxon>Bacteria</taxon>
        <taxon>Pseudomonadati</taxon>
        <taxon>Pseudomonadota</taxon>
        <taxon>Alphaproteobacteria</taxon>
        <taxon>Rhodobacterales</taxon>
        <taxon>Paracoccaceae</taxon>
        <taxon>Halovulum</taxon>
    </lineage>
</organism>
<sequence length="223" mass="24318">MFNSFVSLARTVCVSTIFASVATVAAAQDVNITQDMPYFEFDNGKRFMVIERNQDQNAVVDPSFAKTSRACPPFCIHPMSAAPGVETYGELELLDFIRDHVEPGTGYLVDARLSDWYAAGTIPGSVNLPFTLFQSGADNPFRDGILQLLGGVRTGSGTGWNFDDAKHLALFCNGPWCDQSPQAIENLIAAGYPAEKLKYYRGGMQSWLMLGLTVEIPNEGTEG</sequence>
<dbReference type="InterPro" id="IPR036873">
    <property type="entry name" value="Rhodanese-like_dom_sf"/>
</dbReference>
<dbReference type="PROSITE" id="PS50206">
    <property type="entry name" value="RHODANESE_3"/>
    <property type="match status" value="1"/>
</dbReference>
<dbReference type="InterPro" id="IPR001763">
    <property type="entry name" value="Rhodanese-like_dom"/>
</dbReference>
<accession>A0A849L3M6</accession>
<evidence type="ECO:0000259" key="2">
    <source>
        <dbReference type="PROSITE" id="PS50206"/>
    </source>
</evidence>
<keyword evidence="1" id="KW-0732">Signal</keyword>
<dbReference type="EMBL" id="JABFBC010000001">
    <property type="protein sequence ID" value="NNU80853.1"/>
    <property type="molecule type" value="Genomic_DNA"/>
</dbReference>
<name>A0A849L3M6_9RHOB</name>
<dbReference type="Gene3D" id="3.40.250.10">
    <property type="entry name" value="Rhodanese-like domain"/>
    <property type="match status" value="1"/>
</dbReference>
<dbReference type="SUPFAM" id="SSF52821">
    <property type="entry name" value="Rhodanese/Cell cycle control phosphatase"/>
    <property type="match status" value="1"/>
</dbReference>